<dbReference type="Pfam" id="PF02995">
    <property type="entry name" value="DUF229"/>
    <property type="match status" value="1"/>
</dbReference>
<dbReference type="PANTHER" id="PTHR10974:SF1">
    <property type="entry name" value="FI08016P-RELATED"/>
    <property type="match status" value="1"/>
</dbReference>
<dbReference type="GO" id="GO:0005615">
    <property type="term" value="C:extracellular space"/>
    <property type="evidence" value="ECO:0007669"/>
    <property type="project" value="TreeGrafter"/>
</dbReference>
<organism evidence="2 3">
    <name type="scientific">Blepharisma stoltei</name>
    <dbReference type="NCBI Taxonomy" id="1481888"/>
    <lineage>
        <taxon>Eukaryota</taxon>
        <taxon>Sar</taxon>
        <taxon>Alveolata</taxon>
        <taxon>Ciliophora</taxon>
        <taxon>Postciliodesmatophora</taxon>
        <taxon>Heterotrichea</taxon>
        <taxon>Heterotrichida</taxon>
        <taxon>Blepharismidae</taxon>
        <taxon>Blepharisma</taxon>
    </lineage>
</organism>
<keyword evidence="1" id="KW-0732">Signal</keyword>
<evidence type="ECO:0000256" key="1">
    <source>
        <dbReference type="SAM" id="SignalP"/>
    </source>
</evidence>
<feature type="signal peptide" evidence="1">
    <location>
        <begin position="1"/>
        <end position="23"/>
    </location>
</feature>
<feature type="chain" id="PRO_5043414946" evidence="1">
    <location>
        <begin position="24"/>
        <end position="669"/>
    </location>
</feature>
<protein>
    <submittedName>
        <fullName evidence="2">Uncharacterized protein</fullName>
    </submittedName>
</protein>
<proteinExistence type="predicted"/>
<dbReference type="AlphaFoldDB" id="A0AAU9INA9"/>
<dbReference type="PROSITE" id="PS51257">
    <property type="entry name" value="PROKAR_LIPOPROTEIN"/>
    <property type="match status" value="1"/>
</dbReference>
<keyword evidence="3" id="KW-1185">Reference proteome</keyword>
<evidence type="ECO:0000313" key="3">
    <source>
        <dbReference type="Proteomes" id="UP001162131"/>
    </source>
</evidence>
<dbReference type="Proteomes" id="UP001162131">
    <property type="component" value="Unassembled WGS sequence"/>
</dbReference>
<name>A0AAU9INA9_9CILI</name>
<dbReference type="PANTHER" id="PTHR10974">
    <property type="entry name" value="FI08016P-RELATED"/>
    <property type="match status" value="1"/>
</dbReference>
<sequence length="669" mass="78066">MTKLPIFILLWIILSCIILYFKSSDDDLNSIVTMQERKIDLGPVMYYDPPETTQKSSKGEIAYENIFQLLDVKNLICTPFSFGYSWEEAESLFPSYKFPTCSSLIKEPKWDISERAFSMACKNYTDAALVQGPTGNVKYPSWKAHKRLWQSEHFSKKLKLNSNTDFLLATCDYKENFDVAWHRPSYDYYIHERAKSLSKDNHLKKPLFILTLGLDSFSRRHFFQKLPKTVEVLNNFVKEFKIFDFKLHNIAGKATVNNVTPLFIDDKDAKKLKKSKENDKMGEKAIWVDFKRRGFITSMLTDDCDYRVYNNIGPEPDIDFVSRQFFCAAQKYTDYVTNKNKKMKQRCIGSQMSHVYIFQYLQDLLNMYSDVNQWSYVHLNAAHESTGRHAQTLDPDLSEFLTTFLPKATKTHEVMINLLGDHGMRYGNWKYSVDGDQEMKLPVFIMISSDFYINSVPKSYETLSKNTLRLVTKQDIRQTLLGILNRISLTRDSKNKYAYDLFSAEIPTSRNCDTFANIPAQLCSCQSYREIKPEFWKMKYLKVFVHDLIQIACDKMNEVSHTPDQVSSNLCKKIIPNEIAGVFHDPQWSYLDLKIEFTAKYSPARFLVEYHVHEDDKTHHGIPIIYDHQRLLVQIMNIDRLDEYGGICEEKSNELGLNPEYCICEYDNA</sequence>
<dbReference type="EMBL" id="CAJZBQ010000012">
    <property type="protein sequence ID" value="CAG9314633.1"/>
    <property type="molecule type" value="Genomic_DNA"/>
</dbReference>
<gene>
    <name evidence="2" type="ORF">BSTOLATCC_MIC11634</name>
</gene>
<evidence type="ECO:0000313" key="2">
    <source>
        <dbReference type="EMBL" id="CAG9314633.1"/>
    </source>
</evidence>
<accession>A0AAU9INA9</accession>
<reference evidence="2" key="1">
    <citation type="submission" date="2021-09" db="EMBL/GenBank/DDBJ databases">
        <authorList>
            <consortium name="AG Swart"/>
            <person name="Singh M."/>
            <person name="Singh A."/>
            <person name="Seah K."/>
            <person name="Emmerich C."/>
        </authorList>
    </citation>
    <scope>NUCLEOTIDE SEQUENCE</scope>
    <source>
        <strain evidence="2">ATCC30299</strain>
    </source>
</reference>
<dbReference type="InterPro" id="IPR004245">
    <property type="entry name" value="DUF229"/>
</dbReference>
<comment type="caution">
    <text evidence="2">The sequence shown here is derived from an EMBL/GenBank/DDBJ whole genome shotgun (WGS) entry which is preliminary data.</text>
</comment>